<gene>
    <name evidence="2" type="ordered locus">Tbis_0037</name>
</gene>
<evidence type="ECO:0000256" key="1">
    <source>
        <dbReference type="SAM" id="Phobius"/>
    </source>
</evidence>
<protein>
    <submittedName>
        <fullName evidence="2">Uncharacterized protein</fullName>
    </submittedName>
</protein>
<proteinExistence type="predicted"/>
<evidence type="ECO:0000313" key="3">
    <source>
        <dbReference type="Proteomes" id="UP000006640"/>
    </source>
</evidence>
<evidence type="ECO:0000313" key="2">
    <source>
        <dbReference type="EMBL" id="ADG86774.1"/>
    </source>
</evidence>
<dbReference type="AlphaFoldDB" id="D6Y239"/>
<dbReference type="EMBL" id="CP001874">
    <property type="protein sequence ID" value="ADG86774.1"/>
    <property type="molecule type" value="Genomic_DNA"/>
</dbReference>
<feature type="transmembrane region" description="Helical" evidence="1">
    <location>
        <begin position="30"/>
        <end position="51"/>
    </location>
</feature>
<organism evidence="2 3">
    <name type="scientific">Thermobispora bispora (strain ATCC 19993 / DSM 43833 / CBS 139.67 / JCM 10125 / KCTC 9307 / NBRC 14880 / R51)</name>
    <dbReference type="NCBI Taxonomy" id="469371"/>
    <lineage>
        <taxon>Bacteria</taxon>
        <taxon>Bacillati</taxon>
        <taxon>Actinomycetota</taxon>
        <taxon>Actinomycetes</taxon>
        <taxon>Streptosporangiales</taxon>
        <taxon>Streptosporangiaceae</taxon>
        <taxon>Thermobispora</taxon>
    </lineage>
</organism>
<keyword evidence="1" id="KW-1133">Transmembrane helix</keyword>
<accession>D6Y239</accession>
<sequence length="57" mass="6148">MARIALTVLGIFLALWLVFGFVLPTLFAIFKFLLFAAVLAFLGFVAVTLVGKVSGRS</sequence>
<name>D6Y239_THEBD</name>
<dbReference type="Proteomes" id="UP000006640">
    <property type="component" value="Chromosome"/>
</dbReference>
<dbReference type="STRING" id="469371.Tbis_0037"/>
<keyword evidence="1" id="KW-0812">Transmembrane</keyword>
<keyword evidence="1" id="KW-0472">Membrane</keyword>
<dbReference type="KEGG" id="tbi:Tbis_0037"/>
<reference evidence="2 3" key="1">
    <citation type="submission" date="2010-01" db="EMBL/GenBank/DDBJ databases">
        <title>The complete genome of Thermobispora bispora DSM 43833.</title>
        <authorList>
            <consortium name="US DOE Joint Genome Institute (JGI-PGF)"/>
            <person name="Lucas S."/>
            <person name="Copeland A."/>
            <person name="Lapidus A."/>
            <person name="Glavina del Rio T."/>
            <person name="Dalin E."/>
            <person name="Tice H."/>
            <person name="Bruce D."/>
            <person name="Goodwin L."/>
            <person name="Pitluck S."/>
            <person name="Kyrpides N."/>
            <person name="Mavromatis K."/>
            <person name="Ivanova N."/>
            <person name="Mikhailova N."/>
            <person name="Chertkov O."/>
            <person name="Brettin T."/>
            <person name="Detter J.C."/>
            <person name="Han C."/>
            <person name="Larimer F."/>
            <person name="Land M."/>
            <person name="Hauser L."/>
            <person name="Markowitz V."/>
            <person name="Cheng J.-F."/>
            <person name="Hugenholtz P."/>
            <person name="Woyke T."/>
            <person name="Wu D."/>
            <person name="Jando M."/>
            <person name="Schneider S."/>
            <person name="Klenk H.-P."/>
            <person name="Eisen J.A."/>
        </authorList>
    </citation>
    <scope>NUCLEOTIDE SEQUENCE [LARGE SCALE GENOMIC DNA]</scope>
    <source>
        <strain evidence="3">ATCC 19993 / DSM 43833 / CBS 139.67 / JCM 10125 / KCTC 9307 / NBRC 14880 / R51</strain>
    </source>
</reference>
<dbReference type="HOGENOM" id="CLU_212712_0_0_11"/>
<keyword evidence="3" id="KW-1185">Reference proteome</keyword>
<dbReference type="RefSeq" id="WP_013130307.1">
    <property type="nucleotide sequence ID" value="NC_014165.1"/>
</dbReference>